<feature type="transmembrane region" description="Helical" evidence="1">
    <location>
        <begin position="229"/>
        <end position="250"/>
    </location>
</feature>
<feature type="transmembrane region" description="Helical" evidence="1">
    <location>
        <begin position="104"/>
        <end position="126"/>
    </location>
</feature>
<proteinExistence type="predicted"/>
<feature type="transmembrane region" description="Helical" evidence="1">
    <location>
        <begin position="132"/>
        <end position="155"/>
    </location>
</feature>
<evidence type="ECO:0000313" key="3">
    <source>
        <dbReference type="Proteomes" id="UP000749471"/>
    </source>
</evidence>
<evidence type="ECO:0000313" key="2">
    <source>
        <dbReference type="EMBL" id="MBU5438480.1"/>
    </source>
</evidence>
<keyword evidence="1" id="KW-1133">Transmembrane helix</keyword>
<feature type="transmembrane region" description="Helical" evidence="1">
    <location>
        <begin position="298"/>
        <end position="318"/>
    </location>
</feature>
<feature type="transmembrane region" description="Helical" evidence="1">
    <location>
        <begin position="162"/>
        <end position="181"/>
    </location>
</feature>
<organism evidence="2 3">
    <name type="scientific">Tissierella simiarum</name>
    <dbReference type="NCBI Taxonomy" id="2841534"/>
    <lineage>
        <taxon>Bacteria</taxon>
        <taxon>Bacillati</taxon>
        <taxon>Bacillota</taxon>
        <taxon>Tissierellia</taxon>
        <taxon>Tissierellales</taxon>
        <taxon>Tissierellaceae</taxon>
        <taxon>Tissierella</taxon>
    </lineage>
</organism>
<keyword evidence="1" id="KW-0812">Transmembrane</keyword>
<feature type="transmembrane region" description="Helical" evidence="1">
    <location>
        <begin position="193"/>
        <end position="217"/>
    </location>
</feature>
<keyword evidence="3" id="KW-1185">Reference proteome</keyword>
<feature type="transmembrane region" description="Helical" evidence="1">
    <location>
        <begin position="37"/>
        <end position="60"/>
    </location>
</feature>
<reference evidence="2 3" key="1">
    <citation type="submission" date="2021-06" db="EMBL/GenBank/DDBJ databases">
        <authorList>
            <person name="Sun Q."/>
            <person name="Li D."/>
        </authorList>
    </citation>
    <scope>NUCLEOTIDE SEQUENCE [LARGE SCALE GENOMIC DNA]</scope>
    <source>
        <strain evidence="2 3">MSJ-40</strain>
    </source>
</reference>
<dbReference type="Proteomes" id="UP000749471">
    <property type="component" value="Unassembled WGS sequence"/>
</dbReference>
<comment type="caution">
    <text evidence="2">The sequence shown here is derived from an EMBL/GenBank/DDBJ whole genome shotgun (WGS) entry which is preliminary data.</text>
</comment>
<dbReference type="PIRSF" id="PIRSF019466">
    <property type="entry name" value="EutH"/>
    <property type="match status" value="1"/>
</dbReference>
<dbReference type="EMBL" id="JAHLPM010000008">
    <property type="protein sequence ID" value="MBU5438480.1"/>
    <property type="molecule type" value="Genomic_DNA"/>
</dbReference>
<evidence type="ECO:0000256" key="1">
    <source>
        <dbReference type="SAM" id="Phobius"/>
    </source>
</evidence>
<protein>
    <submittedName>
        <fullName evidence="2">Ethanolamine utilization protein EutH</fullName>
    </submittedName>
</protein>
<dbReference type="InterPro" id="IPR007441">
    <property type="entry name" value="EutH"/>
</dbReference>
<gene>
    <name evidence="2" type="primary">eutH</name>
    <name evidence="2" type="ORF">KQI42_10695</name>
</gene>
<dbReference type="RefSeq" id="WP_216519624.1">
    <property type="nucleotide sequence ID" value="NZ_JAHLPM010000008.1"/>
</dbReference>
<dbReference type="NCBIfam" id="NF011667">
    <property type="entry name" value="PRK15086.1-3"/>
    <property type="match status" value="1"/>
</dbReference>
<accession>A0ABS6E6C3</accession>
<feature type="transmembrane region" description="Helical" evidence="1">
    <location>
        <begin position="330"/>
        <end position="350"/>
    </location>
</feature>
<dbReference type="PANTHER" id="PTHR40089">
    <property type="entry name" value="ETHANOLAMINE UTILIZATION PROTEIN EUTH"/>
    <property type="match status" value="1"/>
</dbReference>
<sequence>MLYIMILFSIVGGIDKIFGNKLGLGEKFDEGFKAMGGLALTVIGIYSLSPIIGKVLIPILNPLAKVIKADPSVFISSLLAIDMGGYSTSLEIAASRHIGEFNGFILASMMGATISFTIPVAVNLISKDDFAYFAKGILAGIITIPLGMLVGGIMMKVSFRDIFLNLIPVIIFSILIVVGLIKAQEKIIGIFNLLGKGIIIISTIGLLISILDFTLGIKLIDNIISFEEGVILVANIAIVLSGAYPLFHFISKKLNRILSKVTKKLGIDEHSLLGLITSLANCIPMLGIYDKMNWKGKVINAAFAVSGSFTFGGQLGYISSISPSAVNPFIISKLIAGLAAILVAILLIKFEQKPKRGVKYEY</sequence>
<name>A0ABS6E6C3_9FIRM</name>
<feature type="transmembrane region" description="Helical" evidence="1">
    <location>
        <begin position="72"/>
        <end position="92"/>
    </location>
</feature>
<dbReference type="Pfam" id="PF04346">
    <property type="entry name" value="EutH"/>
    <property type="match status" value="1"/>
</dbReference>
<dbReference type="PANTHER" id="PTHR40089:SF1">
    <property type="entry name" value="ETHANOLAMINE PERMEASE EUTH-RELATED"/>
    <property type="match status" value="1"/>
</dbReference>
<keyword evidence="1" id="KW-0472">Membrane</keyword>